<comment type="caution">
    <text evidence="1">The sequence shown here is derived from an EMBL/GenBank/DDBJ whole genome shotgun (WGS) entry which is preliminary data.</text>
</comment>
<protein>
    <submittedName>
        <fullName evidence="1">BrnA antitoxin of type II toxin-antitoxin system</fullName>
    </submittedName>
</protein>
<keyword evidence="2" id="KW-1185">Reference proteome</keyword>
<proteinExistence type="predicted"/>
<dbReference type="OrthoDB" id="9796641at2"/>
<accession>A0A4R3UG74</accession>
<evidence type="ECO:0000313" key="1">
    <source>
        <dbReference type="EMBL" id="TCU89805.1"/>
    </source>
</evidence>
<dbReference type="RefSeq" id="WP_132575438.1">
    <property type="nucleotide sequence ID" value="NZ_CBCSGL010000037.1"/>
</dbReference>
<evidence type="ECO:0000313" key="2">
    <source>
        <dbReference type="Proteomes" id="UP000295110"/>
    </source>
</evidence>
<sequence length="96" mass="10440">MPKTKEPEMSQFERDLLESVGQALRGEGNVTKPKQIEARVAARRGRPVGSTKAAPKVQTAIRFDPDVLAALRATGDGWQTRVNDVMRANLALAGKL</sequence>
<dbReference type="Proteomes" id="UP000295110">
    <property type="component" value="Unassembled WGS sequence"/>
</dbReference>
<dbReference type="InterPro" id="IPR025528">
    <property type="entry name" value="BrnA_antitoxin"/>
</dbReference>
<gene>
    <name evidence="1" type="ORF">EV671_103355</name>
</gene>
<reference evidence="1 2" key="1">
    <citation type="submission" date="2019-03" db="EMBL/GenBank/DDBJ databases">
        <title>Genomic Encyclopedia of Type Strains, Phase IV (KMG-IV): sequencing the most valuable type-strain genomes for metagenomic binning, comparative biology and taxonomic classification.</title>
        <authorList>
            <person name="Goeker M."/>
        </authorList>
    </citation>
    <scope>NUCLEOTIDE SEQUENCE [LARGE SCALE GENOMIC DNA]</scope>
    <source>
        <strain evidence="1 2">DSM 654</strain>
    </source>
</reference>
<name>A0A4R3UG74_ROSSA</name>
<organism evidence="1 2">
    <name type="scientific">Roseateles saccharophilus</name>
    <name type="common">Pseudomonas saccharophila</name>
    <dbReference type="NCBI Taxonomy" id="304"/>
    <lineage>
        <taxon>Bacteria</taxon>
        <taxon>Pseudomonadati</taxon>
        <taxon>Pseudomonadota</taxon>
        <taxon>Betaproteobacteria</taxon>
        <taxon>Burkholderiales</taxon>
        <taxon>Sphaerotilaceae</taxon>
        <taxon>Roseateles</taxon>
    </lineage>
</organism>
<dbReference type="EMBL" id="SMBU01000033">
    <property type="protein sequence ID" value="TCU89805.1"/>
    <property type="molecule type" value="Genomic_DNA"/>
</dbReference>
<dbReference type="Pfam" id="PF14384">
    <property type="entry name" value="BrnA_antitoxin"/>
    <property type="match status" value="1"/>
</dbReference>
<dbReference type="AlphaFoldDB" id="A0A4R3UG74"/>